<keyword evidence="2" id="KW-1185">Reference proteome</keyword>
<comment type="caution">
    <text evidence="1">The sequence shown here is derived from an EMBL/GenBank/DDBJ whole genome shotgun (WGS) entry which is preliminary data.</text>
</comment>
<name>A0ACC0GLP5_9ERIC</name>
<dbReference type="EMBL" id="CM045765">
    <property type="protein sequence ID" value="KAI8001774.1"/>
    <property type="molecule type" value="Genomic_DNA"/>
</dbReference>
<reference evidence="1 2" key="1">
    <citation type="journal article" date="2022" name="Plant J.">
        <title>Chromosome-level genome of Camellia lanceoleosa provides a valuable resource for understanding genome evolution and self-incompatibility.</title>
        <authorList>
            <person name="Gong W."/>
            <person name="Xiao S."/>
            <person name="Wang L."/>
            <person name="Liao Z."/>
            <person name="Chang Y."/>
            <person name="Mo W."/>
            <person name="Hu G."/>
            <person name="Li W."/>
            <person name="Zhao G."/>
            <person name="Zhu H."/>
            <person name="Hu X."/>
            <person name="Ji K."/>
            <person name="Xiang X."/>
            <person name="Song Q."/>
            <person name="Yuan D."/>
            <person name="Jin S."/>
            <person name="Zhang L."/>
        </authorList>
    </citation>
    <scope>NUCLEOTIDE SEQUENCE [LARGE SCALE GENOMIC DNA]</scope>
    <source>
        <strain evidence="1">SQ_2022a</strain>
    </source>
</reference>
<evidence type="ECO:0000313" key="1">
    <source>
        <dbReference type="EMBL" id="KAI8001774.1"/>
    </source>
</evidence>
<accession>A0ACC0GLP5</accession>
<protein>
    <submittedName>
        <fullName evidence="1">LRR receptor-like serine/threonine-protein kinase EFR</fullName>
    </submittedName>
</protein>
<organism evidence="1 2">
    <name type="scientific">Camellia lanceoleosa</name>
    <dbReference type="NCBI Taxonomy" id="1840588"/>
    <lineage>
        <taxon>Eukaryota</taxon>
        <taxon>Viridiplantae</taxon>
        <taxon>Streptophyta</taxon>
        <taxon>Embryophyta</taxon>
        <taxon>Tracheophyta</taxon>
        <taxon>Spermatophyta</taxon>
        <taxon>Magnoliopsida</taxon>
        <taxon>eudicotyledons</taxon>
        <taxon>Gunneridae</taxon>
        <taxon>Pentapetalae</taxon>
        <taxon>asterids</taxon>
        <taxon>Ericales</taxon>
        <taxon>Theaceae</taxon>
        <taxon>Camellia</taxon>
    </lineage>
</organism>
<gene>
    <name evidence="1" type="ORF">LOK49_LG09G02372</name>
</gene>
<evidence type="ECO:0000313" key="2">
    <source>
        <dbReference type="Proteomes" id="UP001060215"/>
    </source>
</evidence>
<dbReference type="Proteomes" id="UP001060215">
    <property type="component" value="Chromosome 8"/>
</dbReference>
<sequence length="122" mass="13598">MNASSFTTDQSALLAFKGHITFDNPHHILANNWSSATSVCDCMGVSCGKRHHRVVALNLLPWGHLPGELARLHLLNVVDFNFNNFSGGVPTWFETYPSFNTCVSQATVSQVWFHLPLATYQH</sequence>
<proteinExistence type="predicted"/>